<proteinExistence type="predicted"/>
<dbReference type="PANTHER" id="PTHR46599:SF3">
    <property type="entry name" value="PIGGYBAC TRANSPOSABLE ELEMENT-DERIVED PROTEIN 4"/>
    <property type="match status" value="1"/>
</dbReference>
<accession>A0AAV8YEL8</accession>
<comment type="caution">
    <text evidence="2">The sequence shown here is derived from an EMBL/GenBank/DDBJ whole genome shotgun (WGS) entry which is preliminary data.</text>
</comment>
<name>A0AAV8YEL8_9CUCU</name>
<dbReference type="AlphaFoldDB" id="A0AAV8YEL8"/>
<dbReference type="Pfam" id="PF13843">
    <property type="entry name" value="DDE_Tnp_1_7"/>
    <property type="match status" value="2"/>
</dbReference>
<sequence>MGNKRIYPTLFDFDNSNSGVKNENLSSNSSELDYFLALFDDEIVNVIIENTNLYAKQQNASMWKDIDKRDLFIFIALTLLMPYEKNTMSRDRYLQILRNLHFQDNEMQVPPNNRLHKMGPILELIQRNFKRQLYPFQDVVIDESLILFKGRLHFKQYIKSKRHRFGIKLFVLCDCETAYILNFDVYVGKENEKSVNQEDLVYLVHDNYYTSPALSTYLHKHKTNSCGTVRSNRKKLPKFEKKLKKGETEFRSSEHMLALKWKDRREVFMLSTMHENKMVTLPKKDRITGENIKKPLCVVDYNRKMGAVDKTDMMISSLDCTCKTIKWYKKLFMHIVTFVKVTFVTADIY</sequence>
<feature type="domain" description="PiggyBac transposable element-derived protein" evidence="1">
    <location>
        <begin position="86"/>
        <end position="338"/>
    </location>
</feature>
<protein>
    <recommendedName>
        <fullName evidence="1">PiggyBac transposable element-derived protein domain-containing protein</fullName>
    </recommendedName>
</protein>
<evidence type="ECO:0000259" key="1">
    <source>
        <dbReference type="Pfam" id="PF13843"/>
    </source>
</evidence>
<dbReference type="EMBL" id="JAPWTK010000118">
    <property type="protein sequence ID" value="KAJ8949458.1"/>
    <property type="molecule type" value="Genomic_DNA"/>
</dbReference>
<dbReference type="InterPro" id="IPR029526">
    <property type="entry name" value="PGBD"/>
</dbReference>
<evidence type="ECO:0000313" key="3">
    <source>
        <dbReference type="Proteomes" id="UP001162162"/>
    </source>
</evidence>
<feature type="domain" description="PiggyBac transposable element-derived protein" evidence="1">
    <location>
        <begin position="32"/>
        <end position="84"/>
    </location>
</feature>
<dbReference type="Proteomes" id="UP001162162">
    <property type="component" value="Unassembled WGS sequence"/>
</dbReference>
<evidence type="ECO:0000313" key="2">
    <source>
        <dbReference type="EMBL" id="KAJ8949458.1"/>
    </source>
</evidence>
<keyword evidence="3" id="KW-1185">Reference proteome</keyword>
<organism evidence="2 3">
    <name type="scientific">Aromia moschata</name>
    <dbReference type="NCBI Taxonomy" id="1265417"/>
    <lineage>
        <taxon>Eukaryota</taxon>
        <taxon>Metazoa</taxon>
        <taxon>Ecdysozoa</taxon>
        <taxon>Arthropoda</taxon>
        <taxon>Hexapoda</taxon>
        <taxon>Insecta</taxon>
        <taxon>Pterygota</taxon>
        <taxon>Neoptera</taxon>
        <taxon>Endopterygota</taxon>
        <taxon>Coleoptera</taxon>
        <taxon>Polyphaga</taxon>
        <taxon>Cucujiformia</taxon>
        <taxon>Chrysomeloidea</taxon>
        <taxon>Cerambycidae</taxon>
        <taxon>Cerambycinae</taxon>
        <taxon>Callichromatini</taxon>
        <taxon>Aromia</taxon>
    </lineage>
</organism>
<reference evidence="2" key="1">
    <citation type="journal article" date="2023" name="Insect Mol. Biol.">
        <title>Genome sequencing provides insights into the evolution of gene families encoding plant cell wall-degrading enzymes in longhorned beetles.</title>
        <authorList>
            <person name="Shin N.R."/>
            <person name="Okamura Y."/>
            <person name="Kirsch R."/>
            <person name="Pauchet Y."/>
        </authorList>
    </citation>
    <scope>NUCLEOTIDE SEQUENCE</scope>
    <source>
        <strain evidence="2">AMC_N1</strain>
    </source>
</reference>
<gene>
    <name evidence="2" type="ORF">NQ318_007559</name>
</gene>
<dbReference type="PANTHER" id="PTHR46599">
    <property type="entry name" value="PIGGYBAC TRANSPOSABLE ELEMENT-DERIVED PROTEIN 4"/>
    <property type="match status" value="1"/>
</dbReference>